<reference evidence="2 3" key="1">
    <citation type="submission" date="2013-09" db="EMBL/GenBank/DDBJ databases">
        <title>Corchorus capsularis genome sequencing.</title>
        <authorList>
            <person name="Alam M."/>
            <person name="Haque M.S."/>
            <person name="Islam M.S."/>
            <person name="Emdad E.M."/>
            <person name="Islam M.M."/>
            <person name="Ahmed B."/>
            <person name="Halim A."/>
            <person name="Hossen Q.M.M."/>
            <person name="Hossain M.Z."/>
            <person name="Ahmed R."/>
            <person name="Khan M.M."/>
            <person name="Islam R."/>
            <person name="Rashid M.M."/>
            <person name="Khan S.A."/>
            <person name="Rahman M.S."/>
            <person name="Alam M."/>
        </authorList>
    </citation>
    <scope>NUCLEOTIDE SEQUENCE [LARGE SCALE GENOMIC DNA]</scope>
    <source>
        <strain evidence="3">cv. CVL-1</strain>
        <tissue evidence="2">Whole seedling</tissue>
    </source>
</reference>
<dbReference type="AlphaFoldDB" id="A0A1R3J9D8"/>
<feature type="region of interest" description="Disordered" evidence="1">
    <location>
        <begin position="1"/>
        <end position="22"/>
    </location>
</feature>
<sequence length="22" mass="2579">MKGDPKLGPNRTWPLAHAKKFW</sequence>
<evidence type="ECO:0000313" key="2">
    <source>
        <dbReference type="EMBL" id="OMO91407.1"/>
    </source>
</evidence>
<protein>
    <submittedName>
        <fullName evidence="2">Uncharacterized protein</fullName>
    </submittedName>
</protein>
<feature type="non-terminal residue" evidence="2">
    <location>
        <position position="22"/>
    </location>
</feature>
<name>A0A1R3J9D8_COCAP</name>
<evidence type="ECO:0000313" key="3">
    <source>
        <dbReference type="Proteomes" id="UP000188268"/>
    </source>
</evidence>
<organism evidence="2 3">
    <name type="scientific">Corchorus capsularis</name>
    <name type="common">Jute</name>
    <dbReference type="NCBI Taxonomy" id="210143"/>
    <lineage>
        <taxon>Eukaryota</taxon>
        <taxon>Viridiplantae</taxon>
        <taxon>Streptophyta</taxon>
        <taxon>Embryophyta</taxon>
        <taxon>Tracheophyta</taxon>
        <taxon>Spermatophyta</taxon>
        <taxon>Magnoliopsida</taxon>
        <taxon>eudicotyledons</taxon>
        <taxon>Gunneridae</taxon>
        <taxon>Pentapetalae</taxon>
        <taxon>rosids</taxon>
        <taxon>malvids</taxon>
        <taxon>Malvales</taxon>
        <taxon>Malvaceae</taxon>
        <taxon>Grewioideae</taxon>
        <taxon>Apeibeae</taxon>
        <taxon>Corchorus</taxon>
    </lineage>
</organism>
<gene>
    <name evidence="2" type="ORF">CCACVL1_07131</name>
</gene>
<dbReference type="EMBL" id="AWWV01008329">
    <property type="protein sequence ID" value="OMO91407.1"/>
    <property type="molecule type" value="Genomic_DNA"/>
</dbReference>
<proteinExistence type="predicted"/>
<evidence type="ECO:0000256" key="1">
    <source>
        <dbReference type="SAM" id="MobiDB-lite"/>
    </source>
</evidence>
<dbReference type="Gramene" id="OMO91407">
    <property type="protein sequence ID" value="OMO91407"/>
    <property type="gene ID" value="CCACVL1_07131"/>
</dbReference>
<keyword evidence="3" id="KW-1185">Reference proteome</keyword>
<comment type="caution">
    <text evidence="2">The sequence shown here is derived from an EMBL/GenBank/DDBJ whole genome shotgun (WGS) entry which is preliminary data.</text>
</comment>
<dbReference type="Proteomes" id="UP000188268">
    <property type="component" value="Unassembled WGS sequence"/>
</dbReference>
<accession>A0A1R3J9D8</accession>